<dbReference type="HOGENOM" id="CLU_1660879_0_0_1"/>
<sequence>MTKKTPEGTVKTYTTITTNTIPDPGLPEEPAAPPNHSRFFGSMLSALEKRRKAINNMHWSMRGVGAGVTPDSRHDRKSQCDKAQGNYPKKEPASHLRRMRRKLASDLVQELEAGGRNRSLVHRTFYKAWRLHASGYVYREGMITQKEDNRKSKNPWPSW</sequence>
<accession>J3P048</accession>
<evidence type="ECO:0000313" key="3">
    <source>
        <dbReference type="EnsemblFungi" id="EJT76981"/>
    </source>
</evidence>
<feature type="compositionally biased region" description="Basic and acidic residues" evidence="1">
    <location>
        <begin position="71"/>
        <end position="80"/>
    </location>
</feature>
<gene>
    <name evidence="3" type="primary">20347353</name>
    <name evidence="2" type="ORF">GGTG_06895</name>
</gene>
<dbReference type="VEuPathDB" id="FungiDB:GGTG_06895"/>
<reference evidence="2" key="2">
    <citation type="submission" date="2010-07" db="EMBL/GenBank/DDBJ databases">
        <authorList>
            <consortium name="The Broad Institute Genome Sequencing Platform"/>
            <consortium name="Broad Institute Genome Sequencing Center for Infectious Disease"/>
            <person name="Ma L.-J."/>
            <person name="Dead R."/>
            <person name="Young S."/>
            <person name="Zeng Q."/>
            <person name="Koehrsen M."/>
            <person name="Alvarado L."/>
            <person name="Berlin A."/>
            <person name="Chapman S.B."/>
            <person name="Chen Z."/>
            <person name="Freedman E."/>
            <person name="Gellesch M."/>
            <person name="Goldberg J."/>
            <person name="Griggs A."/>
            <person name="Gujja S."/>
            <person name="Heilman E.R."/>
            <person name="Heiman D."/>
            <person name="Hepburn T."/>
            <person name="Howarth C."/>
            <person name="Jen D."/>
            <person name="Larson L."/>
            <person name="Mehta T."/>
            <person name="Neiman D."/>
            <person name="Pearson M."/>
            <person name="Roberts A."/>
            <person name="Saif S."/>
            <person name="Shea T."/>
            <person name="Shenoy N."/>
            <person name="Sisk P."/>
            <person name="Stolte C."/>
            <person name="Sykes S."/>
            <person name="Walk T."/>
            <person name="White J."/>
            <person name="Yandava C."/>
            <person name="Haas B."/>
            <person name="Nusbaum C."/>
            <person name="Birren B."/>
        </authorList>
    </citation>
    <scope>NUCLEOTIDE SEQUENCE</scope>
    <source>
        <strain evidence="2">R3-111a-1</strain>
    </source>
</reference>
<reference evidence="3" key="4">
    <citation type="journal article" date="2015" name="G3 (Bethesda)">
        <title>Genome sequences of three phytopathogenic species of the Magnaporthaceae family of fungi.</title>
        <authorList>
            <person name="Okagaki L.H."/>
            <person name="Nunes C.C."/>
            <person name="Sailsbery J."/>
            <person name="Clay B."/>
            <person name="Brown D."/>
            <person name="John T."/>
            <person name="Oh Y."/>
            <person name="Young N."/>
            <person name="Fitzgerald M."/>
            <person name="Haas B.J."/>
            <person name="Zeng Q."/>
            <person name="Young S."/>
            <person name="Adiconis X."/>
            <person name="Fan L."/>
            <person name="Levin J.Z."/>
            <person name="Mitchell T.K."/>
            <person name="Okubara P.A."/>
            <person name="Farman M.L."/>
            <person name="Kohn L.M."/>
            <person name="Birren B."/>
            <person name="Ma L.-J."/>
            <person name="Dean R.A."/>
        </authorList>
    </citation>
    <scope>NUCLEOTIDE SEQUENCE</scope>
    <source>
        <strain evidence="3">R3-111a-1</strain>
    </source>
</reference>
<evidence type="ECO:0000313" key="2">
    <source>
        <dbReference type="EMBL" id="EJT76981.1"/>
    </source>
</evidence>
<evidence type="ECO:0000313" key="4">
    <source>
        <dbReference type="Proteomes" id="UP000006039"/>
    </source>
</evidence>
<organism evidence="2">
    <name type="scientific">Gaeumannomyces tritici (strain R3-111a-1)</name>
    <name type="common">Wheat and barley take-all root rot fungus</name>
    <name type="synonym">Gaeumannomyces graminis var. tritici</name>
    <dbReference type="NCBI Taxonomy" id="644352"/>
    <lineage>
        <taxon>Eukaryota</taxon>
        <taxon>Fungi</taxon>
        <taxon>Dikarya</taxon>
        <taxon>Ascomycota</taxon>
        <taxon>Pezizomycotina</taxon>
        <taxon>Sordariomycetes</taxon>
        <taxon>Sordariomycetidae</taxon>
        <taxon>Magnaporthales</taxon>
        <taxon>Magnaporthaceae</taxon>
        <taxon>Gaeumannomyces</taxon>
    </lineage>
</organism>
<keyword evidence="4" id="KW-1185">Reference proteome</keyword>
<name>J3P048_GAET3</name>
<dbReference type="EnsemblFungi" id="EJT76981">
    <property type="protein sequence ID" value="EJT76981"/>
    <property type="gene ID" value="GGTG_06895"/>
</dbReference>
<dbReference type="Proteomes" id="UP000006039">
    <property type="component" value="Unassembled WGS sequence"/>
</dbReference>
<reference evidence="2" key="3">
    <citation type="submission" date="2010-09" db="EMBL/GenBank/DDBJ databases">
        <title>Annotation of Gaeumannomyces graminis var. tritici R3-111a-1.</title>
        <authorList>
            <consortium name="The Broad Institute Genome Sequencing Platform"/>
            <person name="Ma L.-J."/>
            <person name="Dead R."/>
            <person name="Young S.K."/>
            <person name="Zeng Q."/>
            <person name="Gargeya S."/>
            <person name="Fitzgerald M."/>
            <person name="Haas B."/>
            <person name="Abouelleil A."/>
            <person name="Alvarado L."/>
            <person name="Arachchi H.M."/>
            <person name="Berlin A."/>
            <person name="Brown A."/>
            <person name="Chapman S.B."/>
            <person name="Chen Z."/>
            <person name="Dunbar C."/>
            <person name="Freedman E."/>
            <person name="Gearin G."/>
            <person name="Gellesch M."/>
            <person name="Goldberg J."/>
            <person name="Griggs A."/>
            <person name="Gujja S."/>
            <person name="Heiman D."/>
            <person name="Howarth C."/>
            <person name="Larson L."/>
            <person name="Lui A."/>
            <person name="MacDonald P.J.P."/>
            <person name="Mehta T."/>
            <person name="Montmayeur A."/>
            <person name="Murphy C."/>
            <person name="Neiman D."/>
            <person name="Pearson M."/>
            <person name="Priest M."/>
            <person name="Roberts A."/>
            <person name="Saif S."/>
            <person name="Shea T."/>
            <person name="Shenoy N."/>
            <person name="Sisk P."/>
            <person name="Stolte C."/>
            <person name="Sykes S."/>
            <person name="Yandava C."/>
            <person name="Wortman J."/>
            <person name="Nusbaum C."/>
            <person name="Birren B."/>
        </authorList>
    </citation>
    <scope>NUCLEOTIDE SEQUENCE</scope>
    <source>
        <strain evidence="2">R3-111a-1</strain>
    </source>
</reference>
<reference evidence="4" key="1">
    <citation type="submission" date="2010-07" db="EMBL/GenBank/DDBJ databases">
        <title>The genome sequence of Gaeumannomyces graminis var. tritici strain R3-111a-1.</title>
        <authorList>
            <consortium name="The Broad Institute Genome Sequencing Platform"/>
            <person name="Ma L.-J."/>
            <person name="Dead R."/>
            <person name="Young S."/>
            <person name="Zeng Q."/>
            <person name="Koehrsen M."/>
            <person name="Alvarado L."/>
            <person name="Berlin A."/>
            <person name="Chapman S.B."/>
            <person name="Chen Z."/>
            <person name="Freedman E."/>
            <person name="Gellesch M."/>
            <person name="Goldberg J."/>
            <person name="Griggs A."/>
            <person name="Gujja S."/>
            <person name="Heilman E.R."/>
            <person name="Heiman D."/>
            <person name="Hepburn T."/>
            <person name="Howarth C."/>
            <person name="Jen D."/>
            <person name="Larson L."/>
            <person name="Mehta T."/>
            <person name="Neiman D."/>
            <person name="Pearson M."/>
            <person name="Roberts A."/>
            <person name="Saif S."/>
            <person name="Shea T."/>
            <person name="Shenoy N."/>
            <person name="Sisk P."/>
            <person name="Stolte C."/>
            <person name="Sykes S."/>
            <person name="Walk T."/>
            <person name="White J."/>
            <person name="Yandava C."/>
            <person name="Haas B."/>
            <person name="Nusbaum C."/>
            <person name="Birren B."/>
        </authorList>
    </citation>
    <scope>NUCLEOTIDE SEQUENCE [LARGE SCALE GENOMIC DNA]</scope>
    <source>
        <strain evidence="4">R3-111a-1</strain>
    </source>
</reference>
<dbReference type="RefSeq" id="XP_009222981.1">
    <property type="nucleotide sequence ID" value="XM_009224717.1"/>
</dbReference>
<dbReference type="EMBL" id="GL385397">
    <property type="protein sequence ID" value="EJT76981.1"/>
    <property type="molecule type" value="Genomic_DNA"/>
</dbReference>
<evidence type="ECO:0000256" key="1">
    <source>
        <dbReference type="SAM" id="MobiDB-lite"/>
    </source>
</evidence>
<reference evidence="3" key="5">
    <citation type="submission" date="2018-04" db="UniProtKB">
        <authorList>
            <consortium name="EnsemblFungi"/>
        </authorList>
    </citation>
    <scope>IDENTIFICATION</scope>
    <source>
        <strain evidence="3">R3-111a-1</strain>
    </source>
</reference>
<proteinExistence type="predicted"/>
<feature type="region of interest" description="Disordered" evidence="1">
    <location>
        <begin position="62"/>
        <end position="97"/>
    </location>
</feature>
<dbReference type="AlphaFoldDB" id="J3P048"/>
<protein>
    <submittedName>
        <fullName evidence="2 3">Uncharacterized protein</fullName>
    </submittedName>
</protein>
<dbReference type="GeneID" id="20347353"/>